<dbReference type="InterPro" id="IPR048336">
    <property type="entry name" value="StiP-like"/>
</dbReference>
<dbReference type="Pfam" id="PF15608">
    <property type="entry name" value="PELOTA_1"/>
    <property type="match status" value="1"/>
</dbReference>
<dbReference type="InterPro" id="IPR011215">
    <property type="entry name" value="StiP_N"/>
</dbReference>
<feature type="domain" description="PELOTA RNA-binding" evidence="2">
    <location>
        <begin position="252"/>
        <end position="332"/>
    </location>
</feature>
<dbReference type="InParanoid" id="A0A7G1G671"/>
<dbReference type="Pfam" id="PF11202">
    <property type="entry name" value="StiP"/>
    <property type="match status" value="1"/>
</dbReference>
<proteinExistence type="predicted"/>
<accession>A0A7G1G671</accession>
<dbReference type="EMBL" id="AP018712">
    <property type="protein sequence ID" value="BBE30604.1"/>
    <property type="molecule type" value="Genomic_DNA"/>
</dbReference>
<dbReference type="Proteomes" id="UP000516361">
    <property type="component" value="Chromosome"/>
</dbReference>
<dbReference type="InterPro" id="IPR028157">
    <property type="entry name" value="PELOTA_dom"/>
</dbReference>
<dbReference type="PIRSF" id="PIRSF020979">
    <property type="entry name" value="UCP020979"/>
    <property type="match status" value="1"/>
</dbReference>
<feature type="domain" description="Cysteine protease StiP N-terminal" evidence="1">
    <location>
        <begin position="3"/>
        <end position="231"/>
    </location>
</feature>
<evidence type="ECO:0000313" key="3">
    <source>
        <dbReference type="EMBL" id="BBE30604.1"/>
    </source>
</evidence>
<gene>
    <name evidence="3" type="ORF">OSSY52_07450</name>
</gene>
<dbReference type="AlphaFoldDB" id="A0A7G1G671"/>
<evidence type="ECO:0000259" key="1">
    <source>
        <dbReference type="Pfam" id="PF11202"/>
    </source>
</evidence>
<name>A0A7G1G671_9BACT</name>
<evidence type="ECO:0000313" key="4">
    <source>
        <dbReference type="Proteomes" id="UP000516361"/>
    </source>
</evidence>
<evidence type="ECO:0000259" key="2">
    <source>
        <dbReference type="Pfam" id="PF15608"/>
    </source>
</evidence>
<reference evidence="3 4" key="1">
    <citation type="submission" date="2018-06" db="EMBL/GenBank/DDBJ databases">
        <title>Genome sequencing of Oceanotoga sp. sy52.</title>
        <authorList>
            <person name="Mori K."/>
        </authorList>
    </citation>
    <scope>NUCLEOTIDE SEQUENCE [LARGE SCALE GENOMIC DNA]</scope>
    <source>
        <strain evidence="4">sy52</strain>
    </source>
</reference>
<organism evidence="3 4">
    <name type="scientific">Tepiditoga spiralis</name>
    <dbReference type="NCBI Taxonomy" id="2108365"/>
    <lineage>
        <taxon>Bacteria</taxon>
        <taxon>Thermotogati</taxon>
        <taxon>Thermotogota</taxon>
        <taxon>Thermotogae</taxon>
        <taxon>Petrotogales</taxon>
        <taxon>Petrotogaceae</taxon>
        <taxon>Tepiditoga</taxon>
    </lineage>
</organism>
<sequence length="336" mass="38528">MKELPTKERERLIQSGKKHYSEMLPIEYEPGESYKKLFFSSLKKYKEKIALFTGILSEKIVSIKGKDIVLVSLARAGTPIGILVKRYIKNKFNLSIPHYSISIIRDRGIDEVALNKIIKEHTNSKIVFIDGWTGKGTIKAVLKNACNDFNLKYKTDISDELAVLADPCGCAEMSGTKEDFLIPSSCLNSVVSGLVSRTVLNDFIKENEYHGAKFYKNLKEFDLSNYYIDEIEKEFIKVLNLKKNLSRDEVNWNGKKEVDRIEKEFKVTNRNFIKPGIGETTRVLLRRIPDIILVNNYKDEDLEHIFILAKEKKVKVIEYPLRGYKCCGIIKKTGDA</sequence>
<keyword evidence="4" id="KW-1185">Reference proteome</keyword>
<protein>
    <submittedName>
        <fullName evidence="3">Uncharacterized protein</fullName>
    </submittedName>
</protein>
<dbReference type="KEGG" id="ocy:OSSY52_07450"/>